<keyword evidence="3" id="KW-1185">Reference proteome</keyword>
<evidence type="ECO:0000313" key="2">
    <source>
        <dbReference type="EMBL" id="MDY3561163.1"/>
    </source>
</evidence>
<dbReference type="RefSeq" id="WP_320687624.1">
    <property type="nucleotide sequence ID" value="NZ_JAXBLV010000189.1"/>
</dbReference>
<proteinExistence type="predicted"/>
<name>A0ABU5F4M0_9BACT</name>
<dbReference type="Proteomes" id="UP001272242">
    <property type="component" value="Unassembled WGS sequence"/>
</dbReference>
<protein>
    <submittedName>
        <fullName evidence="2">Transposase</fullName>
    </submittedName>
</protein>
<dbReference type="InterPro" id="IPR008490">
    <property type="entry name" value="Transposase_InsH_N"/>
</dbReference>
<evidence type="ECO:0000259" key="1">
    <source>
        <dbReference type="Pfam" id="PF05598"/>
    </source>
</evidence>
<gene>
    <name evidence="2" type="ORF">R5W23_002424</name>
</gene>
<dbReference type="Pfam" id="PF05598">
    <property type="entry name" value="DUF772"/>
    <property type="match status" value="1"/>
</dbReference>
<accession>A0ABU5F4M0</accession>
<evidence type="ECO:0000313" key="3">
    <source>
        <dbReference type="Proteomes" id="UP001272242"/>
    </source>
</evidence>
<dbReference type="EMBL" id="JAXBLV010000189">
    <property type="protein sequence ID" value="MDY3561163.1"/>
    <property type="molecule type" value="Genomic_DNA"/>
</dbReference>
<comment type="caution">
    <text evidence="2">The sequence shown here is derived from an EMBL/GenBank/DDBJ whole genome shotgun (WGS) entry which is preliminary data.</text>
</comment>
<organism evidence="2 3">
    <name type="scientific">Gemmata algarum</name>
    <dbReference type="NCBI Taxonomy" id="2975278"/>
    <lineage>
        <taxon>Bacteria</taxon>
        <taxon>Pseudomonadati</taxon>
        <taxon>Planctomycetota</taxon>
        <taxon>Planctomycetia</taxon>
        <taxon>Gemmatales</taxon>
        <taxon>Gemmataceae</taxon>
        <taxon>Gemmata</taxon>
    </lineage>
</organism>
<sequence length="131" mass="14205">MRAKGCVELGVYSRMLLVGYFEGIGSPRSIVGRSPDSLSLRAFLGIPPDKAMPEHSTLTNTRKRLPEEVFDDVFRFVLGVAGAKMLVAGTTASVDSTLAKYAQTDVLQHTEYGSSVGVYYGHILGPILLNR</sequence>
<feature type="domain" description="Transposase InsH N-terminal" evidence="1">
    <location>
        <begin position="11"/>
        <end position="64"/>
    </location>
</feature>
<reference evidence="3" key="1">
    <citation type="journal article" date="2023" name="Mar. Drugs">
        <title>Gemmata algarum, a Novel Planctomycete Isolated from an Algal Mat, Displays Antimicrobial Activity.</title>
        <authorList>
            <person name="Kumar G."/>
            <person name="Kallscheuer N."/>
            <person name="Kashif M."/>
            <person name="Ahamad S."/>
            <person name="Jagadeeshwari U."/>
            <person name="Pannikurungottu S."/>
            <person name="Haufschild T."/>
            <person name="Kabuu M."/>
            <person name="Sasikala C."/>
            <person name="Jogler C."/>
            <person name="Ramana C."/>
        </authorList>
    </citation>
    <scope>NUCLEOTIDE SEQUENCE [LARGE SCALE GENOMIC DNA]</scope>
    <source>
        <strain evidence="3">JC673</strain>
    </source>
</reference>